<sequence length="181" mass="20576">MSCGAERGRSAVTTIRESIDVNVPVRSAYNQWTQFESFPQFMDGVKRVDQLGSALTHWVTRFAVLSREFDAEIVEQRPDECVVWRSLDGPRQAGTVTFRPLDVDRCWVALRVDFEPKGVAERAGDVLGVVRRRVQGDLERFKEFVEGRERETGAWRGTIHGGHVRPRAAQPRPRVPTWPCG</sequence>
<dbReference type="InterPro" id="IPR023393">
    <property type="entry name" value="START-like_dom_sf"/>
</dbReference>
<dbReference type="InterPro" id="IPR005031">
    <property type="entry name" value="COQ10_START"/>
</dbReference>
<dbReference type="EMBL" id="VIVR01000001">
    <property type="protein sequence ID" value="TWE16252.1"/>
    <property type="molecule type" value="Genomic_DNA"/>
</dbReference>
<reference evidence="3 4" key="1">
    <citation type="submission" date="2019-06" db="EMBL/GenBank/DDBJ databases">
        <title>Sequencing the genomes of 1000 actinobacteria strains.</title>
        <authorList>
            <person name="Klenk H.-P."/>
        </authorList>
    </citation>
    <scope>NUCLEOTIDE SEQUENCE [LARGE SCALE GENOMIC DNA]</scope>
    <source>
        <strain evidence="3 4">DSM 41649</strain>
    </source>
</reference>
<dbReference type="Pfam" id="PF03364">
    <property type="entry name" value="Polyketide_cyc"/>
    <property type="match status" value="1"/>
</dbReference>
<dbReference type="AlphaFoldDB" id="A0A561EL06"/>
<dbReference type="Proteomes" id="UP000318416">
    <property type="component" value="Unassembled WGS sequence"/>
</dbReference>
<dbReference type="CDD" id="cd07817">
    <property type="entry name" value="SRPBCC_8"/>
    <property type="match status" value="1"/>
</dbReference>
<name>A0A561EL06_9ACTN</name>
<organism evidence="3 4">
    <name type="scientific">Kitasatospora atroaurantiaca</name>
    <dbReference type="NCBI Taxonomy" id="285545"/>
    <lineage>
        <taxon>Bacteria</taxon>
        <taxon>Bacillati</taxon>
        <taxon>Actinomycetota</taxon>
        <taxon>Actinomycetes</taxon>
        <taxon>Kitasatosporales</taxon>
        <taxon>Streptomycetaceae</taxon>
        <taxon>Kitasatospora</taxon>
    </lineage>
</organism>
<feature type="domain" description="Coenzyme Q-binding protein COQ10 START" evidence="2">
    <location>
        <begin position="21"/>
        <end position="140"/>
    </location>
</feature>
<dbReference type="Gene3D" id="3.30.530.20">
    <property type="match status" value="1"/>
</dbReference>
<evidence type="ECO:0000313" key="4">
    <source>
        <dbReference type="Proteomes" id="UP000318416"/>
    </source>
</evidence>
<dbReference type="InterPro" id="IPR047137">
    <property type="entry name" value="ORF3"/>
</dbReference>
<evidence type="ECO:0000256" key="1">
    <source>
        <dbReference type="SAM" id="MobiDB-lite"/>
    </source>
</evidence>
<feature type="region of interest" description="Disordered" evidence="1">
    <location>
        <begin position="155"/>
        <end position="181"/>
    </location>
</feature>
<protein>
    <submittedName>
        <fullName evidence="3">Polyketide cyclase/dehydrase/lipid transport protein</fullName>
    </submittedName>
</protein>
<keyword evidence="4" id="KW-1185">Reference proteome</keyword>
<dbReference type="PANTHER" id="PTHR33824">
    <property type="entry name" value="POLYKETIDE CYCLASE/DEHYDRASE AND LIPID TRANSPORT SUPERFAMILY PROTEIN"/>
    <property type="match status" value="1"/>
</dbReference>
<accession>A0A561EL06</accession>
<dbReference type="PANTHER" id="PTHR33824:SF7">
    <property type="entry name" value="POLYKETIDE CYCLASE_DEHYDRASE AND LIPID TRANSPORT SUPERFAMILY PROTEIN"/>
    <property type="match status" value="1"/>
</dbReference>
<evidence type="ECO:0000313" key="3">
    <source>
        <dbReference type="EMBL" id="TWE16252.1"/>
    </source>
</evidence>
<gene>
    <name evidence="3" type="ORF">FB465_1229</name>
</gene>
<comment type="caution">
    <text evidence="3">The sequence shown here is derived from an EMBL/GenBank/DDBJ whole genome shotgun (WGS) entry which is preliminary data.</text>
</comment>
<evidence type="ECO:0000259" key="2">
    <source>
        <dbReference type="Pfam" id="PF03364"/>
    </source>
</evidence>
<proteinExistence type="predicted"/>
<dbReference type="SUPFAM" id="SSF55961">
    <property type="entry name" value="Bet v1-like"/>
    <property type="match status" value="1"/>
</dbReference>